<dbReference type="STRING" id="1538463.B0T36_03480"/>
<protein>
    <submittedName>
        <fullName evidence="1">Uncharacterized protein</fullName>
    </submittedName>
</protein>
<keyword evidence="2" id="KW-1185">Reference proteome</keyword>
<dbReference type="AlphaFoldDB" id="A0A1V2TAN1"/>
<comment type="caution">
    <text evidence="1">The sequence shown here is derived from an EMBL/GenBank/DDBJ whole genome shotgun (WGS) entry which is preliminary data.</text>
</comment>
<gene>
    <name evidence="1" type="ORF">B0T46_22560</name>
</gene>
<reference evidence="1 2" key="1">
    <citation type="journal article" date="2016" name="Antonie Van Leeuwenhoek">
        <title>Nocardia donostiensis sp. nov., isolated from human respiratory specimens.</title>
        <authorList>
            <person name="Ercibengoa M."/>
            <person name="Bell M."/>
            <person name="Marimon J.M."/>
            <person name="Humrighouse B."/>
            <person name="Klenk H.P."/>
            <person name="Potter G."/>
            <person name="Perez-Trallero E."/>
        </authorList>
    </citation>
    <scope>NUCLEOTIDE SEQUENCE [LARGE SCALE GENOMIC DNA]</scope>
    <source>
        <strain evidence="1 2">X1655</strain>
    </source>
</reference>
<evidence type="ECO:0000313" key="2">
    <source>
        <dbReference type="Proteomes" id="UP000188836"/>
    </source>
</evidence>
<name>A0A1V2TAN1_9NOCA</name>
<proteinExistence type="predicted"/>
<evidence type="ECO:0000313" key="1">
    <source>
        <dbReference type="EMBL" id="ONM46560.1"/>
    </source>
</evidence>
<dbReference type="RefSeq" id="WP_077120691.1">
    <property type="nucleotide sequence ID" value="NZ_LOKT01000002.1"/>
</dbReference>
<dbReference type="Proteomes" id="UP000188836">
    <property type="component" value="Unassembled WGS sequence"/>
</dbReference>
<accession>A0A1V2TAN1</accession>
<dbReference type="EMBL" id="MUMY01000023">
    <property type="protein sequence ID" value="ONM46560.1"/>
    <property type="molecule type" value="Genomic_DNA"/>
</dbReference>
<sequence>MTEPGSATMPDPEVIVIACEAVPRSLRCRIGRPIDDEVLIWGLHRCQRLELNPAADLPTGAATVYFPAREPAHHAWPGAHRQ</sequence>
<organism evidence="1 2">
    <name type="scientific">Nocardia donostiensis</name>
    <dbReference type="NCBI Taxonomy" id="1538463"/>
    <lineage>
        <taxon>Bacteria</taxon>
        <taxon>Bacillati</taxon>
        <taxon>Actinomycetota</taxon>
        <taxon>Actinomycetes</taxon>
        <taxon>Mycobacteriales</taxon>
        <taxon>Nocardiaceae</taxon>
        <taxon>Nocardia</taxon>
    </lineage>
</organism>